<dbReference type="Pfam" id="PF03184">
    <property type="entry name" value="DDE_1"/>
    <property type="match status" value="1"/>
</dbReference>
<accession>S8DPJ3</accession>
<dbReference type="PANTHER" id="PTHR19303">
    <property type="entry name" value="TRANSPOSON"/>
    <property type="match status" value="1"/>
</dbReference>
<evidence type="ECO:0000313" key="3">
    <source>
        <dbReference type="Proteomes" id="UP000015241"/>
    </source>
</evidence>
<dbReference type="HOGENOM" id="CLU_013929_2_2_1"/>
<feature type="non-terminal residue" evidence="2">
    <location>
        <position position="1"/>
    </location>
</feature>
<evidence type="ECO:0000259" key="1">
    <source>
        <dbReference type="Pfam" id="PF03184"/>
    </source>
</evidence>
<dbReference type="OrthoDB" id="2800589at2759"/>
<dbReference type="eggNOG" id="ENOG502S7RI">
    <property type="taxonomic scope" value="Eukaryota"/>
</dbReference>
<dbReference type="InParanoid" id="S8DPJ3"/>
<dbReference type="GO" id="GO:0005634">
    <property type="term" value="C:nucleus"/>
    <property type="evidence" value="ECO:0007669"/>
    <property type="project" value="TreeGrafter"/>
</dbReference>
<dbReference type="GO" id="GO:0003677">
    <property type="term" value="F:DNA binding"/>
    <property type="evidence" value="ECO:0007669"/>
    <property type="project" value="TreeGrafter"/>
</dbReference>
<dbReference type="PANTHER" id="PTHR19303:SF74">
    <property type="entry name" value="POGO TRANSPOSABLE ELEMENT WITH KRAB DOMAIN"/>
    <property type="match status" value="1"/>
</dbReference>
<reference evidence="2 3" key="1">
    <citation type="journal article" date="2012" name="Science">
        <title>The Paleozoic origin of enzymatic lignin decomposition reconstructed from 31 fungal genomes.</title>
        <authorList>
            <person name="Floudas D."/>
            <person name="Binder M."/>
            <person name="Riley R."/>
            <person name="Barry K."/>
            <person name="Blanchette R.A."/>
            <person name="Henrissat B."/>
            <person name="Martinez A.T."/>
            <person name="Otillar R."/>
            <person name="Spatafora J.W."/>
            <person name="Yadav J.S."/>
            <person name="Aerts A."/>
            <person name="Benoit I."/>
            <person name="Boyd A."/>
            <person name="Carlson A."/>
            <person name="Copeland A."/>
            <person name="Coutinho P.M."/>
            <person name="de Vries R.P."/>
            <person name="Ferreira P."/>
            <person name="Findley K."/>
            <person name="Foster B."/>
            <person name="Gaskell J."/>
            <person name="Glotzer D."/>
            <person name="Gorecki P."/>
            <person name="Heitman J."/>
            <person name="Hesse C."/>
            <person name="Hori C."/>
            <person name="Igarashi K."/>
            <person name="Jurgens J.A."/>
            <person name="Kallen N."/>
            <person name="Kersten P."/>
            <person name="Kohler A."/>
            <person name="Kuees U."/>
            <person name="Kumar T.K.A."/>
            <person name="Kuo A."/>
            <person name="LaButti K."/>
            <person name="Larrondo L.F."/>
            <person name="Lindquist E."/>
            <person name="Ling A."/>
            <person name="Lombard V."/>
            <person name="Lucas S."/>
            <person name="Lundell T."/>
            <person name="Martin R."/>
            <person name="McLaughlin D.J."/>
            <person name="Morgenstern I."/>
            <person name="Morin E."/>
            <person name="Murat C."/>
            <person name="Nagy L.G."/>
            <person name="Nolan M."/>
            <person name="Ohm R.A."/>
            <person name="Patyshakuliyeva A."/>
            <person name="Rokas A."/>
            <person name="Ruiz-Duenas F.J."/>
            <person name="Sabat G."/>
            <person name="Salamov A."/>
            <person name="Samejima M."/>
            <person name="Schmutz J."/>
            <person name="Slot J.C."/>
            <person name="St John F."/>
            <person name="Stenlid J."/>
            <person name="Sun H."/>
            <person name="Sun S."/>
            <person name="Syed K."/>
            <person name="Tsang A."/>
            <person name="Wiebenga A."/>
            <person name="Young D."/>
            <person name="Pisabarro A."/>
            <person name="Eastwood D.C."/>
            <person name="Martin F."/>
            <person name="Cullen D."/>
            <person name="Grigoriev I.V."/>
            <person name="Hibbett D.S."/>
        </authorList>
    </citation>
    <scope>NUCLEOTIDE SEQUENCE</scope>
    <source>
        <strain evidence="3">FP-58527</strain>
    </source>
</reference>
<dbReference type="InterPro" id="IPR050863">
    <property type="entry name" value="CenT-Element_Derived"/>
</dbReference>
<feature type="domain" description="DDE-1" evidence="1">
    <location>
        <begin position="78"/>
        <end position="230"/>
    </location>
</feature>
<organism evidence="2 3">
    <name type="scientific">Fomitopsis schrenkii</name>
    <name type="common">Brown rot fungus</name>
    <dbReference type="NCBI Taxonomy" id="2126942"/>
    <lineage>
        <taxon>Eukaryota</taxon>
        <taxon>Fungi</taxon>
        <taxon>Dikarya</taxon>
        <taxon>Basidiomycota</taxon>
        <taxon>Agaricomycotina</taxon>
        <taxon>Agaricomycetes</taxon>
        <taxon>Polyporales</taxon>
        <taxon>Fomitopsis</taxon>
    </lineage>
</organism>
<protein>
    <recommendedName>
        <fullName evidence="1">DDE-1 domain-containing protein</fullName>
    </recommendedName>
</protein>
<gene>
    <name evidence="2" type="ORF">FOMPIDRAFT_1109315</name>
</gene>
<dbReference type="AlphaFoldDB" id="S8DPJ3"/>
<feature type="non-terminal residue" evidence="2">
    <location>
        <position position="275"/>
    </location>
</feature>
<dbReference type="EMBL" id="KE504213">
    <property type="protein sequence ID" value="EPS95191.1"/>
    <property type="molecule type" value="Genomic_DNA"/>
</dbReference>
<name>S8DPJ3_FOMSC</name>
<dbReference type="Proteomes" id="UP000015241">
    <property type="component" value="Unassembled WGS sequence"/>
</dbReference>
<keyword evidence="3" id="KW-1185">Reference proteome</keyword>
<sequence length="275" mass="30474">FWSRSLDSSRARAVNPHTRDAFFDILEKEDGEEPLSPECTYGTDKTGIQPGVGSSERVFGPAGKTVQHQNRSGDQENITVIVTICGDGTSLPPAVIYKGEAFQLGYSKKGYTTGEIGVAWIEHFDKQTKQKAAGRRRLLLVDGHNSHYTRGFLEYARTHRISVVCYPLHSTHIYQGLDVVIFSILKRRWTEERDTYECANGQKVDKTNFLAIYAKAHVSALSHSTILSAFRVTGVIPLDRSVITEDAMAPSLETSVEGGLPLAPNTPVKEYTSRL</sequence>
<evidence type="ECO:0000313" key="2">
    <source>
        <dbReference type="EMBL" id="EPS95191.1"/>
    </source>
</evidence>
<dbReference type="InterPro" id="IPR004875">
    <property type="entry name" value="DDE_SF_endonuclease_dom"/>
</dbReference>
<proteinExistence type="predicted"/>